<gene>
    <name evidence="1" type="ORF">QCN29_15050</name>
</gene>
<accession>A0ABT6HP38</accession>
<organism evidence="1 2">
    <name type="scientific">Streptomyces chengmaiensis</name>
    <dbReference type="NCBI Taxonomy" id="3040919"/>
    <lineage>
        <taxon>Bacteria</taxon>
        <taxon>Bacillati</taxon>
        <taxon>Actinomycetota</taxon>
        <taxon>Actinomycetes</taxon>
        <taxon>Kitasatosporales</taxon>
        <taxon>Streptomycetaceae</taxon>
        <taxon>Streptomyces</taxon>
    </lineage>
</organism>
<dbReference type="RefSeq" id="WP_279928504.1">
    <property type="nucleotide sequence ID" value="NZ_JARWBG010000015.1"/>
</dbReference>
<sequence>MRLAELILEEKSRVPEHPKFEEGGEQLTLADGTPWHPRYKDAVKFAHFTVTPVPGKTDQWWVHFDTHGVGKAVGTIRQTADGMSGSRTAGRSPMKIVPAVNLDMTFLRLMTHFDPAPGIY</sequence>
<keyword evidence="2" id="KW-1185">Reference proteome</keyword>
<name>A0ABT6HP38_9ACTN</name>
<dbReference type="EMBL" id="JARWBG010000015">
    <property type="protein sequence ID" value="MDH2390085.1"/>
    <property type="molecule type" value="Genomic_DNA"/>
</dbReference>
<evidence type="ECO:0000313" key="2">
    <source>
        <dbReference type="Proteomes" id="UP001223144"/>
    </source>
</evidence>
<comment type="caution">
    <text evidence="1">The sequence shown here is derived from an EMBL/GenBank/DDBJ whole genome shotgun (WGS) entry which is preliminary data.</text>
</comment>
<evidence type="ECO:0000313" key="1">
    <source>
        <dbReference type="EMBL" id="MDH2390085.1"/>
    </source>
</evidence>
<proteinExistence type="predicted"/>
<protein>
    <submittedName>
        <fullName evidence="1">Uncharacterized protein</fullName>
    </submittedName>
</protein>
<dbReference type="Proteomes" id="UP001223144">
    <property type="component" value="Unassembled WGS sequence"/>
</dbReference>
<reference evidence="1 2" key="1">
    <citation type="submission" date="2023-04" db="EMBL/GenBank/DDBJ databases">
        <title>Streptomyces chengmaiensis sp. nov. isolated from the stem of mangrove plant in Hainan.</title>
        <authorList>
            <person name="Huang X."/>
            <person name="Zhou S."/>
            <person name="Chu X."/>
            <person name="Xie Y."/>
            <person name="Lin Y."/>
        </authorList>
    </citation>
    <scope>NUCLEOTIDE SEQUENCE [LARGE SCALE GENOMIC DNA]</scope>
    <source>
        <strain evidence="1 2">HNM0663</strain>
    </source>
</reference>